<dbReference type="InterPro" id="IPR011989">
    <property type="entry name" value="ARM-like"/>
</dbReference>
<feature type="compositionally biased region" description="Polar residues" evidence="1">
    <location>
        <begin position="553"/>
        <end position="567"/>
    </location>
</feature>
<dbReference type="EMBL" id="JBBBZM010000021">
    <property type="protein sequence ID" value="KAL0638554.1"/>
    <property type="molecule type" value="Genomic_DNA"/>
</dbReference>
<evidence type="ECO:0000256" key="1">
    <source>
        <dbReference type="SAM" id="MobiDB-lite"/>
    </source>
</evidence>
<reference evidence="3 4" key="1">
    <citation type="submission" date="2024-02" db="EMBL/GenBank/DDBJ databases">
        <title>Discinaceae phylogenomics.</title>
        <authorList>
            <person name="Dirks A.C."/>
            <person name="James T.Y."/>
        </authorList>
    </citation>
    <scope>NUCLEOTIDE SEQUENCE [LARGE SCALE GENOMIC DNA]</scope>
    <source>
        <strain evidence="3 4">ACD0624</strain>
    </source>
</reference>
<feature type="compositionally biased region" description="Basic and acidic residues" evidence="1">
    <location>
        <begin position="771"/>
        <end position="780"/>
    </location>
</feature>
<keyword evidence="4" id="KW-1185">Reference proteome</keyword>
<dbReference type="PROSITE" id="PS50011">
    <property type="entry name" value="PROTEIN_KINASE_DOM"/>
    <property type="match status" value="1"/>
</dbReference>
<dbReference type="Gene3D" id="1.25.10.10">
    <property type="entry name" value="Leucine-rich Repeat Variant"/>
    <property type="match status" value="1"/>
</dbReference>
<dbReference type="InterPro" id="IPR011009">
    <property type="entry name" value="Kinase-like_dom_sf"/>
</dbReference>
<feature type="region of interest" description="Disordered" evidence="1">
    <location>
        <begin position="553"/>
        <end position="580"/>
    </location>
</feature>
<feature type="region of interest" description="Disordered" evidence="1">
    <location>
        <begin position="601"/>
        <end position="683"/>
    </location>
</feature>
<organism evidence="3 4">
    <name type="scientific">Discina gigas</name>
    <dbReference type="NCBI Taxonomy" id="1032678"/>
    <lineage>
        <taxon>Eukaryota</taxon>
        <taxon>Fungi</taxon>
        <taxon>Dikarya</taxon>
        <taxon>Ascomycota</taxon>
        <taxon>Pezizomycotina</taxon>
        <taxon>Pezizomycetes</taxon>
        <taxon>Pezizales</taxon>
        <taxon>Discinaceae</taxon>
        <taxon>Discina</taxon>
    </lineage>
</organism>
<dbReference type="Pfam" id="PF00069">
    <property type="entry name" value="Pkinase"/>
    <property type="match status" value="1"/>
</dbReference>
<feature type="compositionally biased region" description="Polar residues" evidence="1">
    <location>
        <begin position="743"/>
        <end position="755"/>
    </location>
</feature>
<feature type="compositionally biased region" description="Acidic residues" evidence="1">
    <location>
        <begin position="785"/>
        <end position="796"/>
    </location>
</feature>
<dbReference type="InterPro" id="IPR016024">
    <property type="entry name" value="ARM-type_fold"/>
</dbReference>
<comment type="caution">
    <text evidence="3">The sequence shown here is derived from an EMBL/GenBank/DDBJ whole genome shotgun (WGS) entry which is preliminary data.</text>
</comment>
<feature type="compositionally biased region" description="Acidic residues" evidence="1">
    <location>
        <begin position="652"/>
        <end position="673"/>
    </location>
</feature>
<feature type="domain" description="Protein kinase" evidence="2">
    <location>
        <begin position="1"/>
        <end position="318"/>
    </location>
</feature>
<feature type="region of interest" description="Disordered" evidence="1">
    <location>
        <begin position="709"/>
        <end position="796"/>
    </location>
</feature>
<dbReference type="InterPro" id="IPR051177">
    <property type="entry name" value="CIK-Related_Protein"/>
</dbReference>
<dbReference type="SUPFAM" id="SSF48371">
    <property type="entry name" value="ARM repeat"/>
    <property type="match status" value="1"/>
</dbReference>
<dbReference type="SUPFAM" id="SSF56112">
    <property type="entry name" value="Protein kinase-like (PK-like)"/>
    <property type="match status" value="1"/>
</dbReference>
<dbReference type="InterPro" id="IPR000719">
    <property type="entry name" value="Prot_kinase_dom"/>
</dbReference>
<protein>
    <submittedName>
        <fullName evidence="3">Nuclear aminoacylation-dependent tRNA export pathway component</fullName>
    </submittedName>
</protein>
<name>A0ABR3GRL5_9PEZI</name>
<dbReference type="Proteomes" id="UP001447188">
    <property type="component" value="Unassembled WGS sequence"/>
</dbReference>
<sequence length="796" mass="87410">MDFLRSAVSSAVSSAISKGPPFPYTFGDKVDVDNSIWSLFNGTRKEDGSNCSIFSFEVNDSTRSRLPLAKNAVRKLRTLRHPGVVRIIDTVETDSYVYIATERVVPLSWDVKRDALNIETIKWGLYSTAVTLKFINEEAASVHGNVRVSSIFTGESGEWKLAGFEVLSSMKDDDPVIYKFGGLLPDSGRYAAPEVVKGGWEALKNQPLNAADSWNFGTLIYEVFNAGVFTNSDQLMQAKKIPTNMGASYKRLIQQNAKTRLSIAHFLDQGKRSRGFFDTALIHVAEFVENMGVKSQIEREDFLKKLEDTGDQFPEDFFKMKILPELLKSVEFGGGGPKVFAVVLKIGEKLSDEEWESTITPCIVRLFAVPDRATRVFLLDNLPKMIDHLSNKIINDKIFPEMMTGFSDVAPIVREQSVKAVLTIVSKLSDRNINGDLLKYLAKTQNDEQPGIRTNTTICLGKIARNLGPNTRCKVLIAAFTRALRDPFVHARNAALMALSATADVFDESDCASRLVPAIGPSLVDKEKIVRTQASKTLETYLQRIKLLTTNYPDTVLQPPSNSSETTAAPRMATPNTDDSSWAGWAISSFTKKMNTASGEIERIPTPSANNSGDTRSAPSLRPNTLAQSRAASASTFNQRAVTSPLPKSSPEGDDDNEDNDPDAWGDLDEENFFDAPAEPTKSKILVPITTDTGRTTWDYDDTASDMSAMLSKSKPPLPKGLIKKSSTSTTTRSTSRAVVGSTPPSGRGNVTATRQPVKVTGTLRPAVVGKKIETKKVEDPWGNGDEDDWGDAWDK</sequence>
<dbReference type="PANTHER" id="PTHR12984">
    <property type="entry name" value="SCY1-RELATED S/T PROTEIN KINASE-LIKE"/>
    <property type="match status" value="1"/>
</dbReference>
<feature type="compositionally biased region" description="Polar residues" evidence="1">
    <location>
        <begin position="607"/>
        <end position="642"/>
    </location>
</feature>
<feature type="compositionally biased region" description="Low complexity" evidence="1">
    <location>
        <begin position="726"/>
        <end position="737"/>
    </location>
</feature>
<dbReference type="Gene3D" id="1.10.510.10">
    <property type="entry name" value="Transferase(Phosphotransferase) domain 1"/>
    <property type="match status" value="1"/>
</dbReference>
<dbReference type="PANTHER" id="PTHR12984:SF3">
    <property type="entry name" value="N-TERMINAL KINASE-LIKE PROTEIN"/>
    <property type="match status" value="1"/>
</dbReference>
<evidence type="ECO:0000259" key="2">
    <source>
        <dbReference type="PROSITE" id="PS50011"/>
    </source>
</evidence>
<evidence type="ECO:0000313" key="4">
    <source>
        <dbReference type="Proteomes" id="UP001447188"/>
    </source>
</evidence>
<evidence type="ECO:0000313" key="3">
    <source>
        <dbReference type="EMBL" id="KAL0638554.1"/>
    </source>
</evidence>
<gene>
    <name evidence="3" type="primary">CEX1</name>
    <name evidence="3" type="ORF">Q9L58_002490</name>
</gene>
<dbReference type="Gene3D" id="3.30.200.20">
    <property type="entry name" value="Phosphorylase Kinase, domain 1"/>
    <property type="match status" value="1"/>
</dbReference>
<proteinExistence type="predicted"/>
<accession>A0ABR3GRL5</accession>